<dbReference type="NCBIfam" id="NF009829">
    <property type="entry name" value="PRK13303.1-4"/>
    <property type="match status" value="1"/>
</dbReference>
<dbReference type="UniPathway" id="UPA00253">
    <property type="reaction ID" value="UER00456"/>
</dbReference>
<dbReference type="KEGG" id="mfv:Mfer_0043"/>
<keyword evidence="5 6" id="KW-0520">NAD</keyword>
<evidence type="ECO:0000256" key="6">
    <source>
        <dbReference type="HAMAP-Rule" id="MF_01265"/>
    </source>
</evidence>
<feature type="active site" evidence="6">
    <location>
        <position position="206"/>
    </location>
</feature>
<dbReference type="NCBIfam" id="TIGR03855">
    <property type="entry name" value="NAD_NadX"/>
    <property type="match status" value="1"/>
</dbReference>
<dbReference type="EC" id="1.4.1.21" evidence="6"/>
<dbReference type="InterPro" id="IPR011182">
    <property type="entry name" value="L-Asp_DH"/>
</dbReference>
<dbReference type="PIRSF" id="PIRSF005227">
    <property type="entry name" value="Asp_dh_NAD_syn"/>
    <property type="match status" value="1"/>
</dbReference>
<dbReference type="InterPro" id="IPR002811">
    <property type="entry name" value="Asp_DH"/>
</dbReference>
<feature type="binding site" evidence="6">
    <location>
        <position position="178"/>
    </location>
    <ligand>
        <name>NAD(+)</name>
        <dbReference type="ChEBI" id="CHEBI:57540"/>
    </ligand>
</feature>
<feature type="domain" description="Aspartate dehydrogenase" evidence="7">
    <location>
        <begin position="156"/>
        <end position="241"/>
    </location>
</feature>
<dbReference type="PANTHER" id="PTHR31873:SF6">
    <property type="entry name" value="ASPARTATE DEHYDROGENASE DOMAIN-CONTAINING PROTEIN"/>
    <property type="match status" value="1"/>
</dbReference>
<evidence type="ECO:0000259" key="8">
    <source>
        <dbReference type="Pfam" id="PF03447"/>
    </source>
</evidence>
<dbReference type="HOGENOM" id="CLU_089550_0_0_2"/>
<proteinExistence type="inferred from homology"/>
<evidence type="ECO:0000313" key="9">
    <source>
        <dbReference type="EMBL" id="ADP76847.1"/>
    </source>
</evidence>
<evidence type="ECO:0000256" key="3">
    <source>
        <dbReference type="ARBA" id="ARBA00022857"/>
    </source>
</evidence>
<accession>E3GWN3</accession>
<dbReference type="Pfam" id="PF03447">
    <property type="entry name" value="NAD_binding_3"/>
    <property type="match status" value="1"/>
</dbReference>
<organism evidence="9 10">
    <name type="scientific">Methanothermus fervidus (strain ATCC 43054 / DSM 2088 / JCM 10308 / V24 S)</name>
    <dbReference type="NCBI Taxonomy" id="523846"/>
    <lineage>
        <taxon>Archaea</taxon>
        <taxon>Methanobacteriati</taxon>
        <taxon>Methanobacteriota</taxon>
        <taxon>Methanomada group</taxon>
        <taxon>Methanobacteria</taxon>
        <taxon>Methanobacteriales</taxon>
        <taxon>Methanothermaceae</taxon>
        <taxon>Methanothermus</taxon>
    </lineage>
</organism>
<comment type="function">
    <text evidence="6">Specifically catalyzes the NAD or NADP-dependent dehydrogenation of L-aspartate to iminoaspartate.</text>
</comment>
<comment type="miscellaneous">
    <text evidence="6">The iminoaspartate product is unstable in aqueous solution and can decompose to oxaloacetate and ammonia.</text>
</comment>
<name>E3GWN3_METFV</name>
<comment type="catalytic activity">
    <reaction evidence="6">
        <text>L-aspartate + NADP(+) + H2O = oxaloacetate + NH4(+) + NADPH + H(+)</text>
        <dbReference type="Rhea" id="RHEA:11784"/>
        <dbReference type="ChEBI" id="CHEBI:15377"/>
        <dbReference type="ChEBI" id="CHEBI:15378"/>
        <dbReference type="ChEBI" id="CHEBI:16452"/>
        <dbReference type="ChEBI" id="CHEBI:28938"/>
        <dbReference type="ChEBI" id="CHEBI:29991"/>
        <dbReference type="ChEBI" id="CHEBI:57783"/>
        <dbReference type="ChEBI" id="CHEBI:58349"/>
        <dbReference type="EC" id="1.4.1.21"/>
    </reaction>
</comment>
<dbReference type="GO" id="GO:0051287">
    <property type="term" value="F:NAD binding"/>
    <property type="evidence" value="ECO:0007669"/>
    <property type="project" value="UniProtKB-UniRule"/>
</dbReference>
<evidence type="ECO:0000313" key="10">
    <source>
        <dbReference type="Proteomes" id="UP000002315"/>
    </source>
</evidence>
<keyword evidence="2 6" id="KW-0662">Pyridine nucleotide biosynthesis</keyword>
<reference evidence="9 10" key="1">
    <citation type="journal article" date="2010" name="Stand. Genomic Sci.">
        <title>Complete genome sequence of Methanothermus fervidus type strain (V24S).</title>
        <authorList>
            <person name="Anderson I."/>
            <person name="Djao O.D."/>
            <person name="Misra M."/>
            <person name="Chertkov O."/>
            <person name="Nolan M."/>
            <person name="Lucas S."/>
            <person name="Lapidus A."/>
            <person name="Del Rio T.G."/>
            <person name="Tice H."/>
            <person name="Cheng J.F."/>
            <person name="Tapia R."/>
            <person name="Han C."/>
            <person name="Goodwin L."/>
            <person name="Pitluck S."/>
            <person name="Liolios K."/>
            <person name="Ivanova N."/>
            <person name="Mavromatis K."/>
            <person name="Mikhailova N."/>
            <person name="Pati A."/>
            <person name="Brambilla E."/>
            <person name="Chen A."/>
            <person name="Palaniappan K."/>
            <person name="Land M."/>
            <person name="Hauser L."/>
            <person name="Chang Y.J."/>
            <person name="Jeffries C.D."/>
            <person name="Sikorski J."/>
            <person name="Spring S."/>
            <person name="Rohde M."/>
            <person name="Eichinger K."/>
            <person name="Huber H."/>
            <person name="Wirth R."/>
            <person name="Goker M."/>
            <person name="Detter J.C."/>
            <person name="Woyke T."/>
            <person name="Bristow J."/>
            <person name="Eisen J.A."/>
            <person name="Markowitz V."/>
            <person name="Hugenholtz P."/>
            <person name="Klenk H.P."/>
            <person name="Kyrpides N.C."/>
        </authorList>
    </citation>
    <scope>NUCLEOTIDE SEQUENCE [LARGE SCALE GENOMIC DNA]</scope>
    <source>
        <strain evidence="10">ATCC 43054 / DSM 2088 / JCM 10308 / V24 S</strain>
    </source>
</reference>
<evidence type="ECO:0000256" key="2">
    <source>
        <dbReference type="ARBA" id="ARBA00022642"/>
    </source>
</evidence>
<dbReference type="Gene3D" id="3.30.360.10">
    <property type="entry name" value="Dihydrodipicolinate Reductase, domain 2"/>
    <property type="match status" value="1"/>
</dbReference>
<dbReference type="HAMAP" id="MF_01265">
    <property type="entry name" value="NadX"/>
    <property type="match status" value="1"/>
</dbReference>
<dbReference type="STRING" id="523846.Mfer_0043"/>
<dbReference type="AlphaFoldDB" id="E3GWN3"/>
<dbReference type="Pfam" id="PF01958">
    <property type="entry name" value="Asp_DH_C"/>
    <property type="match status" value="1"/>
</dbReference>
<feature type="domain" description="Aspartate/homoserine dehydrogenase NAD-binding" evidence="8">
    <location>
        <begin position="7"/>
        <end position="119"/>
    </location>
</feature>
<evidence type="ECO:0000256" key="1">
    <source>
        <dbReference type="ARBA" id="ARBA00008331"/>
    </source>
</evidence>
<keyword evidence="4 6" id="KW-0560">Oxidoreductase</keyword>
<dbReference type="GO" id="GO:0016639">
    <property type="term" value="F:oxidoreductase activity, acting on the CH-NH2 group of donors, NAD or NADP as acceptor"/>
    <property type="evidence" value="ECO:0007669"/>
    <property type="project" value="UniProtKB-UniRule"/>
</dbReference>
<comment type="pathway">
    <text evidence="6">Cofactor biosynthesis; NAD(+) biosynthesis; iminoaspartate from L-aspartate (dehydrogenase route): step 1/1.</text>
</comment>
<evidence type="ECO:0000256" key="5">
    <source>
        <dbReference type="ARBA" id="ARBA00023027"/>
    </source>
</evidence>
<sequence length="255" mass="27654">MRCGIIGCGAIANTIVNLVLKQDIKKIKLKYFYDRNFRKAKKLANLTNGTAVKKVEEMFNGVDLIIESASQEAVKEIVPNIISRGIDVLIMSVGALLDEKVRRRLIKESRESGANIYIPSGAIIGLDGVKAASLGKIKEIKLITRKSPTSLGVKTKKKEVVFKGKSSEAVKKFPVNINVAAALSLASGIDADVKIIADPEVEHNIHEVHVKGDFGEFKSITKNTVCELNPKTSVLAAYSAVTLLKILSDNIRVGT</sequence>
<comment type="catalytic activity">
    <reaction evidence="6">
        <text>L-aspartate + NAD(+) + H2O = oxaloacetate + NH4(+) + NADH + H(+)</text>
        <dbReference type="Rhea" id="RHEA:11788"/>
        <dbReference type="ChEBI" id="CHEBI:15377"/>
        <dbReference type="ChEBI" id="CHEBI:15378"/>
        <dbReference type="ChEBI" id="CHEBI:16452"/>
        <dbReference type="ChEBI" id="CHEBI:28938"/>
        <dbReference type="ChEBI" id="CHEBI:29991"/>
        <dbReference type="ChEBI" id="CHEBI:57540"/>
        <dbReference type="ChEBI" id="CHEBI:57945"/>
        <dbReference type="EC" id="1.4.1.21"/>
    </reaction>
</comment>
<dbReference type="InterPro" id="IPR020626">
    <property type="entry name" value="Asp_DH_prok"/>
</dbReference>
<dbReference type="SUPFAM" id="SSF51735">
    <property type="entry name" value="NAD(P)-binding Rossmann-fold domains"/>
    <property type="match status" value="1"/>
</dbReference>
<dbReference type="GO" id="GO:0050661">
    <property type="term" value="F:NADP binding"/>
    <property type="evidence" value="ECO:0007669"/>
    <property type="project" value="UniProtKB-UniRule"/>
</dbReference>
<dbReference type="Proteomes" id="UP000002315">
    <property type="component" value="Chromosome"/>
</dbReference>
<gene>
    <name evidence="6" type="primary">nadX</name>
    <name evidence="9" type="ordered locus">Mfer_0043</name>
</gene>
<feature type="binding site" evidence="6">
    <location>
        <position position="122"/>
    </location>
    <ligand>
        <name>NAD(+)</name>
        <dbReference type="ChEBI" id="CHEBI:57540"/>
    </ligand>
</feature>
<dbReference type="PANTHER" id="PTHR31873">
    <property type="entry name" value="L-ASPARTATE DEHYDROGENASE-RELATED"/>
    <property type="match status" value="1"/>
</dbReference>
<comment type="similarity">
    <text evidence="1 6">Belongs to the L-aspartate dehydrogenase family.</text>
</comment>
<dbReference type="EMBL" id="CP002278">
    <property type="protein sequence ID" value="ADP76847.1"/>
    <property type="molecule type" value="Genomic_DNA"/>
</dbReference>
<dbReference type="InterPro" id="IPR022487">
    <property type="entry name" value="Asp_DH_arc"/>
</dbReference>
<dbReference type="SUPFAM" id="SSF55347">
    <property type="entry name" value="Glyceraldehyde-3-phosphate dehydrogenase-like, C-terminal domain"/>
    <property type="match status" value="1"/>
</dbReference>
<dbReference type="GO" id="GO:0009435">
    <property type="term" value="P:NAD+ biosynthetic process"/>
    <property type="evidence" value="ECO:0007669"/>
    <property type="project" value="UniProtKB-UniRule"/>
</dbReference>
<dbReference type="GO" id="GO:0033735">
    <property type="term" value="F:aspartate dehydrogenase [NAD(P)+] activity"/>
    <property type="evidence" value="ECO:0007669"/>
    <property type="project" value="UniProtKB-EC"/>
</dbReference>
<protein>
    <recommendedName>
        <fullName evidence="6">L-aspartate dehydrogenase</fullName>
        <ecNumber evidence="6">1.4.1.21</ecNumber>
    </recommendedName>
</protein>
<dbReference type="InterPro" id="IPR005106">
    <property type="entry name" value="Asp/hSer_DH_NAD-bd"/>
</dbReference>
<evidence type="ECO:0000256" key="4">
    <source>
        <dbReference type="ARBA" id="ARBA00023002"/>
    </source>
</evidence>
<dbReference type="NCBIfam" id="NF009830">
    <property type="entry name" value="PRK13304.1"/>
    <property type="match status" value="1"/>
</dbReference>
<keyword evidence="10" id="KW-1185">Reference proteome</keyword>
<evidence type="ECO:0000259" key="7">
    <source>
        <dbReference type="Pfam" id="PF01958"/>
    </source>
</evidence>
<keyword evidence="3 6" id="KW-0521">NADP</keyword>
<dbReference type="InterPro" id="IPR036291">
    <property type="entry name" value="NAD(P)-bd_dom_sf"/>
</dbReference>
<dbReference type="Gene3D" id="3.40.50.720">
    <property type="entry name" value="NAD(P)-binding Rossmann-like Domain"/>
    <property type="match status" value="1"/>
</dbReference>
<dbReference type="OrthoDB" id="15415at2157"/>